<evidence type="ECO:0000256" key="2">
    <source>
        <dbReference type="ARBA" id="ARBA00022723"/>
    </source>
</evidence>
<dbReference type="OrthoDB" id="9779415at2"/>
<comment type="caution">
    <text evidence="4">The sequence shown here is derived from an EMBL/GenBank/DDBJ whole genome shotgun (WGS) entry which is preliminary data.</text>
</comment>
<dbReference type="InterPro" id="IPR011234">
    <property type="entry name" value="Fumarylacetoacetase-like_C"/>
</dbReference>
<keyword evidence="4" id="KW-0378">Hydrolase</keyword>
<keyword evidence="2" id="KW-0479">Metal-binding</keyword>
<name>A0A444LKQ7_9HYPH</name>
<protein>
    <submittedName>
        <fullName evidence="4">Fumarylacetoacetate hydrolase</fullName>
    </submittedName>
</protein>
<evidence type="ECO:0000313" key="4">
    <source>
        <dbReference type="EMBL" id="RWX80868.1"/>
    </source>
</evidence>
<comment type="similarity">
    <text evidence="1">Belongs to the FAH family.</text>
</comment>
<dbReference type="SUPFAM" id="SSF56529">
    <property type="entry name" value="FAH"/>
    <property type="match status" value="1"/>
</dbReference>
<dbReference type="InterPro" id="IPR036663">
    <property type="entry name" value="Fumarylacetoacetase_C_sf"/>
</dbReference>
<evidence type="ECO:0000259" key="3">
    <source>
        <dbReference type="Pfam" id="PF01557"/>
    </source>
</evidence>
<dbReference type="InterPro" id="IPR051121">
    <property type="entry name" value="FAH"/>
</dbReference>
<dbReference type="Pfam" id="PF01557">
    <property type="entry name" value="FAA_hydrolase"/>
    <property type="match status" value="1"/>
</dbReference>
<dbReference type="GO" id="GO:0046872">
    <property type="term" value="F:metal ion binding"/>
    <property type="evidence" value="ECO:0007669"/>
    <property type="project" value="UniProtKB-KW"/>
</dbReference>
<dbReference type="GO" id="GO:0044281">
    <property type="term" value="P:small molecule metabolic process"/>
    <property type="evidence" value="ECO:0007669"/>
    <property type="project" value="UniProtKB-ARBA"/>
</dbReference>
<sequence>MWERLSDILTISISEHGSAYEEERAVTAEHALIPEMILPEEATGALLIGRVWSKTAGGPCPVLLDSTSGQILDLSSLAPTLSQILEIKDLVQALQDRSSFAPLGMLQAFLDGSAGELLAPADLQAIKAAGVTFADSMLERVIEEQAKGDPLRAQEIRKQLAPVLGDSLRGLVAGSDKAAEVKSLLQDMGLWSQYLEVGIGPDAEIFTKAQPMSAVGCGALVGIHPKSQWNNPEPEVVLAVTSAGHIVGATLGNDVNLRDFEGRSALLLSKAKDNNASCALGPFIRLFDGKFTLEDVKSAEISLSVTGSDGFEMTGVSPMKAISRSPEELVGQLVNENHQYPDGVVFFLGTMFAPVKDRRGAGLGFTHEIGDVVEISSPKLGRLINRVEHSANCPAWSFGLSALMKNLAQRKLI</sequence>
<dbReference type="PANTHER" id="PTHR42796:SF7">
    <property type="entry name" value="2-DEHYDRO-3-DEOXY-D-ARABINONATE DEHYDRATASE"/>
    <property type="match status" value="1"/>
</dbReference>
<dbReference type="Gene3D" id="3.90.850.10">
    <property type="entry name" value="Fumarylacetoacetase-like, C-terminal domain"/>
    <property type="match status" value="1"/>
</dbReference>
<organism evidence="4 5">
    <name type="scientific">Neorhizobium lilium</name>
    <dbReference type="NCBI Taxonomy" id="2503024"/>
    <lineage>
        <taxon>Bacteria</taxon>
        <taxon>Pseudomonadati</taxon>
        <taxon>Pseudomonadota</taxon>
        <taxon>Alphaproteobacteria</taxon>
        <taxon>Hyphomicrobiales</taxon>
        <taxon>Rhizobiaceae</taxon>
        <taxon>Rhizobium/Agrobacterium group</taxon>
        <taxon>Neorhizobium</taxon>
    </lineage>
</organism>
<feature type="domain" description="Fumarylacetoacetase-like C-terminal" evidence="3">
    <location>
        <begin position="244"/>
        <end position="387"/>
    </location>
</feature>
<dbReference type="EMBL" id="SBIP01000001">
    <property type="protein sequence ID" value="RWX80868.1"/>
    <property type="molecule type" value="Genomic_DNA"/>
</dbReference>
<dbReference type="AlphaFoldDB" id="A0A444LKQ7"/>
<proteinExistence type="inferred from homology"/>
<gene>
    <name evidence="4" type="ORF">EPK99_00560</name>
</gene>
<evidence type="ECO:0000313" key="5">
    <source>
        <dbReference type="Proteomes" id="UP000287687"/>
    </source>
</evidence>
<reference evidence="4 5" key="1">
    <citation type="submission" date="2019-01" db="EMBL/GenBank/DDBJ databases">
        <title>The draft genome of Rhizobium sp. 24NR.</title>
        <authorList>
            <person name="Liu L."/>
            <person name="Liang L."/>
            <person name="Shi S."/>
            <person name="Xu L."/>
            <person name="Wang X."/>
            <person name="Li L."/>
            <person name="Zhang X."/>
        </authorList>
    </citation>
    <scope>NUCLEOTIDE SEQUENCE [LARGE SCALE GENOMIC DNA]</scope>
    <source>
        <strain evidence="4 5">24NR</strain>
    </source>
</reference>
<accession>A0A444LKQ7</accession>
<keyword evidence="5" id="KW-1185">Reference proteome</keyword>
<evidence type="ECO:0000256" key="1">
    <source>
        <dbReference type="ARBA" id="ARBA00010211"/>
    </source>
</evidence>
<dbReference type="PANTHER" id="PTHR42796">
    <property type="entry name" value="FUMARYLACETOACETATE HYDROLASE DOMAIN-CONTAINING PROTEIN 2A-RELATED"/>
    <property type="match status" value="1"/>
</dbReference>
<dbReference type="Proteomes" id="UP000287687">
    <property type="component" value="Unassembled WGS sequence"/>
</dbReference>
<dbReference type="GO" id="GO:0016787">
    <property type="term" value="F:hydrolase activity"/>
    <property type="evidence" value="ECO:0007669"/>
    <property type="project" value="UniProtKB-KW"/>
</dbReference>